<feature type="domain" description="Helix-hairpin-helix DNA-binding motif class 1" evidence="3">
    <location>
        <begin position="62"/>
        <end position="81"/>
    </location>
</feature>
<dbReference type="CDD" id="cd10283">
    <property type="entry name" value="MnuA_DNase1-like"/>
    <property type="match status" value="1"/>
</dbReference>
<dbReference type="PANTHER" id="PTHR21180">
    <property type="entry name" value="ENDONUCLEASE/EXONUCLEASE/PHOSPHATASE FAMILY DOMAIN-CONTAINING PROTEIN 1"/>
    <property type="match status" value="1"/>
</dbReference>
<gene>
    <name evidence="4" type="ORF">C0Q70_18596</name>
</gene>
<dbReference type="AlphaFoldDB" id="A0A2T7NGZ2"/>
<name>A0A2T7NGZ2_POMCA</name>
<feature type="domain" description="Helix-hairpin-helix DNA-binding motif class 1" evidence="3">
    <location>
        <begin position="92"/>
        <end position="111"/>
    </location>
</feature>
<feature type="domain" description="Helix-hairpin-helix DNA-binding motif class 1" evidence="3">
    <location>
        <begin position="191"/>
        <end position="210"/>
    </location>
</feature>
<dbReference type="PANTHER" id="PTHR21180:SF32">
    <property type="entry name" value="ENDONUCLEASE_EXONUCLEASE_PHOSPHATASE FAMILY DOMAIN-CONTAINING PROTEIN 1"/>
    <property type="match status" value="1"/>
</dbReference>
<dbReference type="InterPro" id="IPR051675">
    <property type="entry name" value="Endo/Exo/Phosphatase_dom_1"/>
</dbReference>
<organism evidence="4 5">
    <name type="scientific">Pomacea canaliculata</name>
    <name type="common">Golden apple snail</name>
    <dbReference type="NCBI Taxonomy" id="400727"/>
    <lineage>
        <taxon>Eukaryota</taxon>
        <taxon>Metazoa</taxon>
        <taxon>Spiralia</taxon>
        <taxon>Lophotrochozoa</taxon>
        <taxon>Mollusca</taxon>
        <taxon>Gastropoda</taxon>
        <taxon>Caenogastropoda</taxon>
        <taxon>Architaenioglossa</taxon>
        <taxon>Ampullarioidea</taxon>
        <taxon>Ampullariidae</taxon>
        <taxon>Pomacea</taxon>
    </lineage>
</organism>
<dbReference type="OMA" id="HLVPANT"/>
<dbReference type="Pfam" id="PF12836">
    <property type="entry name" value="HHH_3"/>
    <property type="match status" value="2"/>
</dbReference>
<dbReference type="SMART" id="SM00278">
    <property type="entry name" value="HhH1"/>
    <property type="match status" value="4"/>
</dbReference>
<proteinExistence type="predicted"/>
<accession>A0A2T7NGZ2</accession>
<dbReference type="InterPro" id="IPR010994">
    <property type="entry name" value="RuvA_2-like"/>
</dbReference>
<feature type="domain" description="Helix-hairpin-helix DNA-binding motif class 1" evidence="3">
    <location>
        <begin position="161"/>
        <end position="180"/>
    </location>
</feature>
<dbReference type="Gene3D" id="3.60.10.10">
    <property type="entry name" value="Endonuclease/exonuclease/phosphatase"/>
    <property type="match status" value="1"/>
</dbReference>
<dbReference type="Proteomes" id="UP000245119">
    <property type="component" value="Linkage Group LG12"/>
</dbReference>
<comment type="caution">
    <text evidence="4">The sequence shown here is derived from an EMBL/GenBank/DDBJ whole genome shotgun (WGS) entry which is preliminary data.</text>
</comment>
<dbReference type="STRING" id="400727.A0A2T7NGZ2"/>
<dbReference type="EMBL" id="PZQS01000012">
    <property type="protein sequence ID" value="PVD20441.1"/>
    <property type="molecule type" value="Genomic_DNA"/>
</dbReference>
<feature type="compositionally biased region" description="Polar residues" evidence="2">
    <location>
        <begin position="239"/>
        <end position="260"/>
    </location>
</feature>
<sequence>MGAVNGCFIPQHQGDSVEYRGSYKGPRLKKHRRNLSATFNLTAVDDDMDVHNYVNINAATEEELMTLPGVDRVIAKNIIEYRRQIGGFRRVEDLALVSGVGAEKLNQIRSDVNIISRPLPGSRDSSMRESRQDSESIRETKNSRGGSAQHLIVNINSANIFQLIKIKGLGMTMAENIVTYREKNGPFSSVDEVVKVKGIGPGILSAIRPHLTVTDSTGNESSPSSPTPPSSKQYPHLNGGTNMTHENVPSPRLPSQQSVDQKIDNHKDLSTSLVNLLQVLGPLAEVPKRPEILQPFNFKHNNKRALRLASWNLQECSLDKVSNPGVKDVICMTILENGFGIIAVQELSHDKALEEICQELNHPSLPNVKKWQGHRGNWRCAVSQVAGRMFRTVEYNGFLYDISQKIELVSAKLLEKTKKKAPFARMPYLGFFKVNKQLDCVVVSIHLKAAGLEGENSGRTREEVALMADVLDCLSDNIPGEKDVIIAGDFNLEPDAEEFTRLRAKGYKNCIGTNVPTNISRSNTDGSQCFDNIWISKQTQALWTGNSGVVRDGLSSHWIPDGWKWGGFVSNHCPVYVELYTNKDLDKGDLSLEKDKDIQFFVGGDS</sequence>
<evidence type="ECO:0000256" key="1">
    <source>
        <dbReference type="ARBA" id="ARBA00015260"/>
    </source>
</evidence>
<evidence type="ECO:0000313" key="5">
    <source>
        <dbReference type="Proteomes" id="UP000245119"/>
    </source>
</evidence>
<feature type="region of interest" description="Disordered" evidence="2">
    <location>
        <begin position="213"/>
        <end position="261"/>
    </location>
</feature>
<evidence type="ECO:0000259" key="3">
    <source>
        <dbReference type="SMART" id="SM00278"/>
    </source>
</evidence>
<reference evidence="4 5" key="1">
    <citation type="submission" date="2018-04" db="EMBL/GenBank/DDBJ databases">
        <title>The genome of golden apple snail Pomacea canaliculata provides insight into stress tolerance and invasive adaptation.</title>
        <authorList>
            <person name="Liu C."/>
            <person name="Liu B."/>
            <person name="Ren Y."/>
            <person name="Zhang Y."/>
            <person name="Wang H."/>
            <person name="Li S."/>
            <person name="Jiang F."/>
            <person name="Yin L."/>
            <person name="Zhang G."/>
            <person name="Qian W."/>
            <person name="Fan W."/>
        </authorList>
    </citation>
    <scope>NUCLEOTIDE SEQUENCE [LARGE SCALE GENOMIC DNA]</scope>
    <source>
        <strain evidence="4">SZHN2017</strain>
        <tissue evidence="4">Muscle</tissue>
    </source>
</reference>
<dbReference type="InterPro" id="IPR003583">
    <property type="entry name" value="Hlx-hairpin-Hlx_DNA-bd_motif"/>
</dbReference>
<dbReference type="SUPFAM" id="SSF56219">
    <property type="entry name" value="DNase I-like"/>
    <property type="match status" value="1"/>
</dbReference>
<feature type="compositionally biased region" description="Basic and acidic residues" evidence="2">
    <location>
        <begin position="125"/>
        <end position="142"/>
    </location>
</feature>
<dbReference type="InterPro" id="IPR036691">
    <property type="entry name" value="Endo/exonu/phosph_ase_sf"/>
</dbReference>
<dbReference type="SUPFAM" id="SSF47781">
    <property type="entry name" value="RuvA domain 2-like"/>
    <property type="match status" value="2"/>
</dbReference>
<evidence type="ECO:0000256" key="2">
    <source>
        <dbReference type="SAM" id="MobiDB-lite"/>
    </source>
</evidence>
<dbReference type="Gene3D" id="1.10.150.280">
    <property type="entry name" value="AF1531-like domain"/>
    <property type="match status" value="1"/>
</dbReference>
<dbReference type="GO" id="GO:0006281">
    <property type="term" value="P:DNA repair"/>
    <property type="evidence" value="ECO:0007669"/>
    <property type="project" value="InterPro"/>
</dbReference>
<dbReference type="GO" id="GO:0003677">
    <property type="term" value="F:DNA binding"/>
    <property type="evidence" value="ECO:0007669"/>
    <property type="project" value="InterPro"/>
</dbReference>
<feature type="region of interest" description="Disordered" evidence="2">
    <location>
        <begin position="116"/>
        <end position="146"/>
    </location>
</feature>
<dbReference type="OrthoDB" id="6237065at2759"/>
<protein>
    <recommendedName>
        <fullName evidence="1">Endonuclease/exonuclease/phosphatase family domain-containing protein 1</fullName>
    </recommendedName>
</protein>
<dbReference type="Gene3D" id="1.10.150.320">
    <property type="entry name" value="Photosystem II 12 kDa extrinsic protein"/>
    <property type="match status" value="1"/>
</dbReference>
<evidence type="ECO:0000313" key="4">
    <source>
        <dbReference type="EMBL" id="PVD20441.1"/>
    </source>
</evidence>
<dbReference type="GO" id="GO:0005886">
    <property type="term" value="C:plasma membrane"/>
    <property type="evidence" value="ECO:0007669"/>
    <property type="project" value="TreeGrafter"/>
</dbReference>
<keyword evidence="5" id="KW-1185">Reference proteome</keyword>